<organism evidence="8 9">
    <name type="scientific">Sapajus apella</name>
    <name type="common">Brown-capped capuchin</name>
    <name type="synonym">Cebus apella</name>
    <dbReference type="NCBI Taxonomy" id="9515"/>
    <lineage>
        <taxon>Eukaryota</taxon>
        <taxon>Metazoa</taxon>
        <taxon>Chordata</taxon>
        <taxon>Craniata</taxon>
        <taxon>Vertebrata</taxon>
        <taxon>Euteleostomi</taxon>
        <taxon>Mammalia</taxon>
        <taxon>Eutheria</taxon>
        <taxon>Euarchontoglires</taxon>
        <taxon>Primates</taxon>
        <taxon>Haplorrhini</taxon>
        <taxon>Platyrrhini</taxon>
        <taxon>Cebidae</taxon>
        <taxon>Cebinae</taxon>
        <taxon>Sapajus</taxon>
    </lineage>
</organism>
<dbReference type="PROSITE" id="PS51854">
    <property type="entry name" value="CSPG"/>
    <property type="match status" value="3"/>
</dbReference>
<evidence type="ECO:0000313" key="9">
    <source>
        <dbReference type="RefSeq" id="XP_032156062.1"/>
    </source>
</evidence>
<reference evidence="9" key="1">
    <citation type="submission" date="2025-08" db="UniProtKB">
        <authorList>
            <consortium name="RefSeq"/>
        </authorList>
    </citation>
    <scope>IDENTIFICATION</scope>
    <source>
        <tissue evidence="9">Blood</tissue>
    </source>
</reference>
<keyword evidence="3" id="KW-0677">Repeat</keyword>
<dbReference type="RefSeq" id="XP_032156062.1">
    <property type="nucleotide sequence ID" value="XM_032300171.1"/>
</dbReference>
<dbReference type="PANTHER" id="PTHR45739">
    <property type="entry name" value="MATRIX PROTEIN, PUTATIVE-RELATED"/>
    <property type="match status" value="1"/>
</dbReference>
<keyword evidence="4" id="KW-0325">Glycoprotein</keyword>
<evidence type="ECO:0000256" key="3">
    <source>
        <dbReference type="ARBA" id="ARBA00022737"/>
    </source>
</evidence>
<dbReference type="InterPro" id="IPR045658">
    <property type="entry name" value="FRAS1-rel_N"/>
</dbReference>
<dbReference type="GO" id="GO:0009653">
    <property type="term" value="P:anatomical structure morphogenesis"/>
    <property type="evidence" value="ECO:0007669"/>
    <property type="project" value="TreeGrafter"/>
</dbReference>
<name>A0A6J3JMD4_SAPAP</name>
<proteinExistence type="predicted"/>
<dbReference type="AlphaFoldDB" id="A0A6J3JMD4"/>
<feature type="repeat" description="CSPG" evidence="5">
    <location>
        <begin position="415"/>
        <end position="502"/>
    </location>
</feature>
<protein>
    <submittedName>
        <fullName evidence="9">FRAS1-related extracellular matrix protein 1 isoform X11</fullName>
    </submittedName>
</protein>
<keyword evidence="2 6" id="KW-0732">Signal</keyword>
<evidence type="ECO:0000256" key="4">
    <source>
        <dbReference type="ARBA" id="ARBA00023180"/>
    </source>
</evidence>
<dbReference type="PANTHER" id="PTHR45739:SF7">
    <property type="entry name" value="FRAS1-RELATED EXTRACELLULAR MATRIX PROTEIN 1"/>
    <property type="match status" value="1"/>
</dbReference>
<gene>
    <name evidence="9" type="primary">FREM1</name>
</gene>
<dbReference type="InterPro" id="IPR039005">
    <property type="entry name" value="CSPG_rpt"/>
</dbReference>
<evidence type="ECO:0000256" key="5">
    <source>
        <dbReference type="PROSITE-ProRule" id="PRU01201"/>
    </source>
</evidence>
<keyword evidence="1" id="KW-0479">Metal-binding</keyword>
<dbReference type="Pfam" id="PF16184">
    <property type="entry name" value="Cadherin_3"/>
    <property type="match status" value="3"/>
</dbReference>
<feature type="repeat" description="CSPG" evidence="5">
    <location>
        <begin position="298"/>
        <end position="392"/>
    </location>
</feature>
<dbReference type="GeneID" id="116566144"/>
<feature type="domain" description="FRAS1-related extracellular matrix protein N-terminal" evidence="7">
    <location>
        <begin position="29"/>
        <end position="192"/>
    </location>
</feature>
<evidence type="ECO:0000256" key="2">
    <source>
        <dbReference type="ARBA" id="ARBA00022729"/>
    </source>
</evidence>
<keyword evidence="8" id="KW-1185">Reference proteome</keyword>
<evidence type="ECO:0000256" key="6">
    <source>
        <dbReference type="SAM" id="SignalP"/>
    </source>
</evidence>
<dbReference type="GO" id="GO:0046872">
    <property type="term" value="F:metal ion binding"/>
    <property type="evidence" value="ECO:0007669"/>
    <property type="project" value="UniProtKB-KW"/>
</dbReference>
<feature type="chain" id="PRO_5026690831" evidence="6">
    <location>
        <begin position="24"/>
        <end position="635"/>
    </location>
</feature>
<feature type="repeat" description="CSPG" evidence="5">
    <location>
        <begin position="523"/>
        <end position="617"/>
    </location>
</feature>
<evidence type="ECO:0000259" key="7">
    <source>
        <dbReference type="Pfam" id="PF19309"/>
    </source>
</evidence>
<dbReference type="Proteomes" id="UP000504640">
    <property type="component" value="Unplaced"/>
</dbReference>
<sequence>MNSLSWGAVNALLLLLLLLLAWASPTFISVNRGVRVMKGHSAFLSGDDLKFAIPKEKDACKVEVVTNEPITQRVGKLTPQVFDCHFLPNEVKYVHNGCPILDEDTVKLRLYRFTETDTFIETFILRVYLLEPDCNIIRMSNNVLEVPEFNGLSQAIDKNLLRFDYDRMASLECTVSLDTARTLLPAHGQMVLGEPRPEEPRGDQPHSFFPESQLGAKLKCPGGRCTPGLKKIESLKVSCEEFLLMGLRYQHLDPPSPNIDYISIQLDLTDSRSKIVYKSESAWLPVYIRAGIPNQIPKAAFMAMFILEVDQFILTSLTTSVLDCEEDETPKPLLVFNITKAPLRGYVTHLLDHTRPISSFTWKDLSDIQIAYQPPNSSHSERRHDEVELEVYDFFFERSAPMTVHISIRTADTNAPRVSWNTGLNLLEGQSRAITWEQFQVVDNNDIDAVRLVTVGGLQHGWLTLREGKGFLFTVADLQAGVVRYHHDDSDSTKDFVVFRIFDGHHSIHHKFPINILPKDDSPPFLITNVVIELEEGQTILIQGSMLRASDVDASDDYIFFNITKPPQAGEIMKKPGPGLIGYPVPGFLQRDLFNGIIYYRHFGGEIFEDSFEFVLWDSHEPPNLSVPQLVVALA</sequence>
<dbReference type="InterPro" id="IPR051561">
    <property type="entry name" value="FRAS1_ECM"/>
</dbReference>
<dbReference type="Pfam" id="PF19309">
    <property type="entry name" value="Frem_N"/>
    <property type="match status" value="1"/>
</dbReference>
<evidence type="ECO:0000256" key="1">
    <source>
        <dbReference type="ARBA" id="ARBA00022723"/>
    </source>
</evidence>
<dbReference type="CTD" id="158326"/>
<evidence type="ECO:0000313" key="8">
    <source>
        <dbReference type="Proteomes" id="UP000504640"/>
    </source>
</evidence>
<feature type="signal peptide" evidence="6">
    <location>
        <begin position="1"/>
        <end position="23"/>
    </location>
</feature>
<accession>A0A6J3JMD4</accession>